<keyword evidence="1" id="KW-1133">Transmembrane helix</keyword>
<dbReference type="EMBL" id="JADGMS010000018">
    <property type="protein sequence ID" value="KAF9662365.1"/>
    <property type="molecule type" value="Genomic_DNA"/>
</dbReference>
<accession>A0A835J7S2</accession>
<keyword evidence="1" id="KW-0812">Transmembrane</keyword>
<feature type="transmembrane region" description="Helical" evidence="1">
    <location>
        <begin position="34"/>
        <end position="58"/>
    </location>
</feature>
<comment type="caution">
    <text evidence="2">The sequence shown here is derived from an EMBL/GenBank/DDBJ whole genome shotgun (WGS) entry which is preliminary data.</text>
</comment>
<feature type="transmembrane region" description="Helical" evidence="1">
    <location>
        <begin position="113"/>
        <end position="137"/>
    </location>
</feature>
<evidence type="ECO:0000313" key="3">
    <source>
        <dbReference type="Proteomes" id="UP000657918"/>
    </source>
</evidence>
<protein>
    <submittedName>
        <fullName evidence="2">Uncharacterized protein</fullName>
    </submittedName>
</protein>
<proteinExistence type="predicted"/>
<dbReference type="OrthoDB" id="1911792at2759"/>
<feature type="transmembrane region" description="Helical" evidence="1">
    <location>
        <begin position="177"/>
        <end position="195"/>
    </location>
</feature>
<dbReference type="Proteomes" id="UP000657918">
    <property type="component" value="Unassembled WGS sequence"/>
</dbReference>
<evidence type="ECO:0000256" key="1">
    <source>
        <dbReference type="SAM" id="Phobius"/>
    </source>
</evidence>
<keyword evidence="1" id="KW-0472">Membrane</keyword>
<keyword evidence="3" id="KW-1185">Reference proteome</keyword>
<organism evidence="2 3">
    <name type="scientific">Salix dunnii</name>
    <dbReference type="NCBI Taxonomy" id="1413687"/>
    <lineage>
        <taxon>Eukaryota</taxon>
        <taxon>Viridiplantae</taxon>
        <taxon>Streptophyta</taxon>
        <taxon>Embryophyta</taxon>
        <taxon>Tracheophyta</taxon>
        <taxon>Spermatophyta</taxon>
        <taxon>Magnoliopsida</taxon>
        <taxon>eudicotyledons</taxon>
        <taxon>Gunneridae</taxon>
        <taxon>Pentapetalae</taxon>
        <taxon>rosids</taxon>
        <taxon>fabids</taxon>
        <taxon>Malpighiales</taxon>
        <taxon>Salicaceae</taxon>
        <taxon>Saliceae</taxon>
        <taxon>Salix</taxon>
    </lineage>
</organism>
<dbReference type="AlphaFoldDB" id="A0A835J7S2"/>
<feature type="transmembrane region" description="Helical" evidence="1">
    <location>
        <begin position="149"/>
        <end position="171"/>
    </location>
</feature>
<evidence type="ECO:0000313" key="2">
    <source>
        <dbReference type="EMBL" id="KAF9662365.1"/>
    </source>
</evidence>
<reference evidence="2 3" key="1">
    <citation type="submission" date="2020-10" db="EMBL/GenBank/DDBJ databases">
        <title>Plant Genome Project.</title>
        <authorList>
            <person name="Zhang R.-G."/>
        </authorList>
    </citation>
    <scope>NUCLEOTIDE SEQUENCE [LARGE SCALE GENOMIC DNA]</scope>
    <source>
        <strain evidence="2">FAFU-HL-1</strain>
        <tissue evidence="2">Leaf</tissue>
    </source>
</reference>
<gene>
    <name evidence="2" type="ORF">SADUNF_Sadunf18G0045700</name>
</gene>
<name>A0A835J7S2_9ROSI</name>
<sequence length="237" mass="26324">MWESIYLTLAATAGNNIGKVLQKKGTFSSSPLCIFYPFSLSSSLGHLSFYFCFILSHLCVTRAYAANKAWIIGFLVDICSALLILVVLNGWLRVYRHQRKAHEMMDYEVVEEIIYGVESGIMFGMASVISKMGFIFLEQGFSRMLGLKHGRALLVFASAAVALIVTSVLAGMQGEQFPLFIVAGVILLVSSTWLLRQLPLRHFIRVDQDLSDLFKPICCYPCSIITSFDIISVLGEG</sequence>
<feature type="transmembrane region" description="Helical" evidence="1">
    <location>
        <begin position="70"/>
        <end position="93"/>
    </location>
</feature>